<evidence type="ECO:0000313" key="4">
    <source>
        <dbReference type="Proteomes" id="UP001316803"/>
    </source>
</evidence>
<name>A0AAN8IPC3_9EURO</name>
<feature type="region of interest" description="Disordered" evidence="2">
    <location>
        <begin position="457"/>
        <end position="495"/>
    </location>
</feature>
<feature type="region of interest" description="Disordered" evidence="2">
    <location>
        <begin position="361"/>
        <end position="435"/>
    </location>
</feature>
<feature type="compositionally biased region" description="Low complexity" evidence="2">
    <location>
        <begin position="472"/>
        <end position="482"/>
    </location>
</feature>
<dbReference type="AlphaFoldDB" id="A0AAN8IPC3"/>
<feature type="compositionally biased region" description="Polar residues" evidence="2">
    <location>
        <begin position="483"/>
        <end position="495"/>
    </location>
</feature>
<comment type="caution">
    <text evidence="3">The sequence shown here is derived from an EMBL/GenBank/DDBJ whole genome shotgun (WGS) entry which is preliminary data.</text>
</comment>
<keyword evidence="1" id="KW-0175">Coiled coil</keyword>
<keyword evidence="4" id="KW-1185">Reference proteome</keyword>
<reference evidence="3 4" key="1">
    <citation type="submission" date="2022-12" db="EMBL/GenBank/DDBJ databases">
        <title>Genomic features and morphological characterization of a novel Knufia sp. strain isolated from spacecraft assembly facility.</title>
        <authorList>
            <person name="Teixeira M."/>
            <person name="Chander A.M."/>
            <person name="Stajich J.E."/>
            <person name="Venkateswaran K."/>
        </authorList>
    </citation>
    <scope>NUCLEOTIDE SEQUENCE [LARGE SCALE GENOMIC DNA]</scope>
    <source>
        <strain evidence="3 4">FJI-L2-BK-P2</strain>
    </source>
</reference>
<sequence length="716" mass="79637">MQELRPQIAELLRTCVHPQSLLLRVAYVELIDGKYDRHEQAASNSTNSTQHFDGVHHFTLKFVLTDGELMIQALLHRKLSGLRDAAHIAVGDLLDIRTFAIKKSKRLNGEGHIVYIAIEDCHFLLQPSPKSQRLAKDEQESANIGSRKRRRGPQEHIRSFSADEDESAGGFLRPSTVKRQRFSGPASSLDGEDEEIKDFSSGGHRLLDEGSPTARGAKADPTTPTMKPMNSKAQGVHNNSSKQSIEKSSSKGRLSSTFGARTALSDEEDEDNDFFEEAEVNLATVKKRRTVLQKLDSNAFTTPRSPILDKEAIDHGVKKLIAGSTNTQPVTPYNAAPYETTNEMLQNDLDEEQKTKAKVQFAQPPHQASRRDGTFALSQTPTPLPQQRKTHIAPQAKSVQPTAPSQPTQQSLLPTPPYHTLRSLRDPPPNQPLPNKNYILMTLAFITWTGTSLIHRAGSPFPPKRHLKIVDPSLSSSRPPSRNDQPPQQSGSSTFTAQTAFQDAVTVAVYLDAANFKPVAGTLALFRGLVMQRLGNGDIILNAYGRLKEQRFEEGSGTNVTGSVDANVDDSTGSDTHWFITNEARIRAMGYASKLDYYREWWNEKQQMENRSLNRQIQKLEAESQALEEQILTLRTPIIPLTHNHNVAHRRTLPPSIRGRDGEDASPGKPSATNCEGPGYQGQRDSRDDSQNRLIDCKVTEDLQLPEVEMLDQRSK</sequence>
<organism evidence="3 4">
    <name type="scientific">Knufia fluminis</name>
    <dbReference type="NCBI Taxonomy" id="191047"/>
    <lineage>
        <taxon>Eukaryota</taxon>
        <taxon>Fungi</taxon>
        <taxon>Dikarya</taxon>
        <taxon>Ascomycota</taxon>
        <taxon>Pezizomycotina</taxon>
        <taxon>Eurotiomycetes</taxon>
        <taxon>Chaetothyriomycetidae</taxon>
        <taxon>Chaetothyriales</taxon>
        <taxon>Trichomeriaceae</taxon>
        <taxon>Knufia</taxon>
    </lineage>
</organism>
<proteinExistence type="predicted"/>
<feature type="region of interest" description="Disordered" evidence="2">
    <location>
        <begin position="643"/>
        <end position="698"/>
    </location>
</feature>
<dbReference type="EMBL" id="JAKLMC020000007">
    <property type="protein sequence ID" value="KAK5954952.1"/>
    <property type="molecule type" value="Genomic_DNA"/>
</dbReference>
<evidence type="ECO:0000313" key="3">
    <source>
        <dbReference type="EMBL" id="KAK5954952.1"/>
    </source>
</evidence>
<dbReference type="Proteomes" id="UP001316803">
    <property type="component" value="Unassembled WGS sequence"/>
</dbReference>
<accession>A0AAN8IPC3</accession>
<feature type="region of interest" description="Disordered" evidence="2">
    <location>
        <begin position="130"/>
        <end position="272"/>
    </location>
</feature>
<protein>
    <submittedName>
        <fullName evidence="3">Uncharacterized protein</fullName>
    </submittedName>
</protein>
<gene>
    <name evidence="3" type="ORF">OHC33_003631</name>
</gene>
<evidence type="ECO:0000256" key="2">
    <source>
        <dbReference type="SAM" id="MobiDB-lite"/>
    </source>
</evidence>
<feature type="coiled-coil region" evidence="1">
    <location>
        <begin position="603"/>
        <end position="630"/>
    </location>
</feature>
<feature type="compositionally biased region" description="Polar residues" evidence="2">
    <location>
        <begin position="376"/>
        <end position="387"/>
    </location>
</feature>
<feature type="compositionally biased region" description="Basic and acidic residues" evidence="2">
    <location>
        <begin position="684"/>
        <end position="698"/>
    </location>
</feature>
<feature type="compositionally biased region" description="Low complexity" evidence="2">
    <location>
        <begin position="400"/>
        <end position="413"/>
    </location>
</feature>
<evidence type="ECO:0000256" key="1">
    <source>
        <dbReference type="SAM" id="Coils"/>
    </source>
</evidence>